<dbReference type="EMBL" id="CP071770">
    <property type="protein sequence ID" value="QTD62668.1"/>
    <property type="molecule type" value="Genomic_DNA"/>
</dbReference>
<sequence>MRFHERVISDFGGYEKCKDILSQPNIDLIMNAHGLREHMLEYRRQHNIFEVGDKVVFGSGLNADLFTIKSKPKKKNGVLLLPVILSNGSWFDLMEQFVRHATDEEIKVGKRLEVNQ</sequence>
<organism evidence="1 2">
    <name type="scientific">Acinetobacter towneri</name>
    <dbReference type="NCBI Taxonomy" id="202956"/>
    <lineage>
        <taxon>Bacteria</taxon>
        <taxon>Pseudomonadati</taxon>
        <taxon>Pseudomonadota</taxon>
        <taxon>Gammaproteobacteria</taxon>
        <taxon>Moraxellales</taxon>
        <taxon>Moraxellaceae</taxon>
        <taxon>Acinetobacter</taxon>
    </lineage>
</organism>
<reference evidence="1 2" key="1">
    <citation type="journal article" date="2020" name="Front. Cell. Infect. Microbiol.">
        <title>Characterization of Three Porcine Acinetobacter towneri Strains Co-Harboring tet(X3) and bla OXA-58.</title>
        <authorList>
            <person name="Ma J."/>
            <person name="Wang J."/>
            <person name="Feng J."/>
            <person name="Liu Y."/>
            <person name="Yang B."/>
            <person name="Li R."/>
            <person name="Bai L."/>
            <person name="He T."/>
            <person name="Wang X."/>
            <person name="Yang Z."/>
        </authorList>
    </citation>
    <scope>NUCLEOTIDE SEQUENCE [LARGE SCALE GENOMIC DNA]</scope>
    <source>
        <strain evidence="1 2">GX5</strain>
    </source>
</reference>
<keyword evidence="2" id="KW-1185">Reference proteome</keyword>
<dbReference type="Proteomes" id="UP000663954">
    <property type="component" value="Chromosome"/>
</dbReference>
<accession>A0ABX7THC8</accession>
<name>A0ABX7THC8_9GAMM</name>
<gene>
    <name evidence="1" type="ORF">J4G45_05800</name>
</gene>
<protein>
    <submittedName>
        <fullName evidence="1">Uncharacterized protein</fullName>
    </submittedName>
</protein>
<evidence type="ECO:0000313" key="1">
    <source>
        <dbReference type="EMBL" id="QTD62668.1"/>
    </source>
</evidence>
<proteinExistence type="predicted"/>
<evidence type="ECO:0000313" key="2">
    <source>
        <dbReference type="Proteomes" id="UP000663954"/>
    </source>
</evidence>
<dbReference type="RefSeq" id="WP_207973982.1">
    <property type="nucleotide sequence ID" value="NZ_CP071770.1"/>
</dbReference>